<dbReference type="EMBL" id="CAJVCH010057560">
    <property type="protein sequence ID" value="CAG7718973.1"/>
    <property type="molecule type" value="Genomic_DNA"/>
</dbReference>
<dbReference type="Proteomes" id="UP000708208">
    <property type="component" value="Unassembled WGS sequence"/>
</dbReference>
<reference evidence="9" key="1">
    <citation type="submission" date="2021-06" db="EMBL/GenBank/DDBJ databases">
        <authorList>
            <person name="Hodson N. C."/>
            <person name="Mongue J. A."/>
            <person name="Jaron S. K."/>
        </authorList>
    </citation>
    <scope>NUCLEOTIDE SEQUENCE</scope>
</reference>
<feature type="compositionally biased region" description="Polar residues" evidence="7">
    <location>
        <begin position="185"/>
        <end position="199"/>
    </location>
</feature>
<evidence type="ECO:0000256" key="3">
    <source>
        <dbReference type="ARBA" id="ARBA00011918"/>
    </source>
</evidence>
<name>A0A8J2K3I0_9HEXA</name>
<dbReference type="GO" id="GO:0003908">
    <property type="term" value="F:methylated-DNA-[protein]-cysteine S-methyltransferase activity"/>
    <property type="evidence" value="ECO:0007669"/>
    <property type="project" value="UniProtKB-EC"/>
</dbReference>
<evidence type="ECO:0000313" key="9">
    <source>
        <dbReference type="EMBL" id="CAG7718973.1"/>
    </source>
</evidence>
<feature type="domain" description="Methylated-DNA-[protein]-cysteine S-methyltransferase DNA binding" evidence="8">
    <location>
        <begin position="122"/>
        <end position="177"/>
    </location>
</feature>
<feature type="region of interest" description="Disordered" evidence="7">
    <location>
        <begin position="185"/>
        <end position="207"/>
    </location>
</feature>
<dbReference type="Pfam" id="PF01035">
    <property type="entry name" value="DNA_binding_1"/>
    <property type="match status" value="1"/>
</dbReference>
<comment type="function">
    <text evidence="1">Involved in the cellular defense against the biological effects of O6-methylguanine (O6-MeG) and O4-methylthymine (O4-MeT) in DNA. Repairs the methylated nucleobase in DNA by stoichiometrically transferring the methyl group to a cysteine residue in the enzyme. This is a suicide reaction: the enzyme is irreversibly inactivated.</text>
</comment>
<dbReference type="EC" id="2.1.1.63" evidence="3"/>
<keyword evidence="10" id="KW-1185">Reference proteome</keyword>
<comment type="similarity">
    <text evidence="2">Belongs to the MGMT family.</text>
</comment>
<dbReference type="PROSITE" id="PS00374">
    <property type="entry name" value="MGMT"/>
    <property type="match status" value="1"/>
</dbReference>
<dbReference type="OrthoDB" id="1907495at2759"/>
<organism evidence="9 10">
    <name type="scientific">Allacma fusca</name>
    <dbReference type="NCBI Taxonomy" id="39272"/>
    <lineage>
        <taxon>Eukaryota</taxon>
        <taxon>Metazoa</taxon>
        <taxon>Ecdysozoa</taxon>
        <taxon>Arthropoda</taxon>
        <taxon>Hexapoda</taxon>
        <taxon>Collembola</taxon>
        <taxon>Symphypleona</taxon>
        <taxon>Sminthuridae</taxon>
        <taxon>Allacma</taxon>
    </lineage>
</organism>
<evidence type="ECO:0000256" key="2">
    <source>
        <dbReference type="ARBA" id="ARBA00008711"/>
    </source>
</evidence>
<dbReference type="InterPro" id="IPR014048">
    <property type="entry name" value="MethylDNA_cys_MeTrfase_DNA-bd"/>
</dbReference>
<evidence type="ECO:0000256" key="4">
    <source>
        <dbReference type="ARBA" id="ARBA00015377"/>
    </source>
</evidence>
<evidence type="ECO:0000256" key="5">
    <source>
        <dbReference type="ARBA" id="ARBA00030795"/>
    </source>
</evidence>
<dbReference type="CDD" id="cd06445">
    <property type="entry name" value="ATase"/>
    <property type="match status" value="1"/>
</dbReference>
<dbReference type="NCBIfam" id="TIGR00589">
    <property type="entry name" value="ogt"/>
    <property type="match status" value="1"/>
</dbReference>
<dbReference type="PANTHER" id="PTHR46460">
    <property type="entry name" value="METHYLATED-DNA--PROTEIN-CYSTEINE METHYLTRANSFERASE"/>
    <property type="match status" value="1"/>
</dbReference>
<sequence>TYIRKAFVTMSPKRNDPDIHKTHEQYLQTPVGLATISTCDRGIHWIKMAPLSSETETNDTGKSVESKINNSGIIGKQTVEWLEEYFQIKPKSKEILTNPAKYPPICWSGLSKSDFGTQLLKTALEKVKYGKTVSYSELAALAGNPGASRAAGTALKNNPVWIIIPCHRIIKSDGTSELASEDHSWATNWISQPQPTEPTQCPGFRGR</sequence>
<feature type="non-terminal residue" evidence="9">
    <location>
        <position position="1"/>
    </location>
</feature>
<accession>A0A8J2K3I0</accession>
<protein>
    <recommendedName>
        <fullName evidence="4">Methylated-DNA--protein-cysteine methyltransferase</fullName>
        <ecNumber evidence="3">2.1.1.63</ecNumber>
    </recommendedName>
    <alternativeName>
        <fullName evidence="5">6-O-methylguanine-DNA methyltransferase</fullName>
    </alternativeName>
    <alternativeName>
        <fullName evidence="6">O-6-methylguanine-DNA-alkyltransferase</fullName>
    </alternativeName>
</protein>
<evidence type="ECO:0000259" key="8">
    <source>
        <dbReference type="Pfam" id="PF01035"/>
    </source>
</evidence>
<evidence type="ECO:0000256" key="1">
    <source>
        <dbReference type="ARBA" id="ARBA00003317"/>
    </source>
</evidence>
<evidence type="ECO:0000256" key="6">
    <source>
        <dbReference type="ARBA" id="ARBA00031621"/>
    </source>
</evidence>
<dbReference type="AlphaFoldDB" id="A0A8J2K3I0"/>
<evidence type="ECO:0000313" key="10">
    <source>
        <dbReference type="Proteomes" id="UP000708208"/>
    </source>
</evidence>
<proteinExistence type="inferred from homology"/>
<comment type="caution">
    <text evidence="9">The sequence shown here is derived from an EMBL/GenBank/DDBJ whole genome shotgun (WGS) entry which is preliminary data.</text>
</comment>
<dbReference type="InterPro" id="IPR001497">
    <property type="entry name" value="MethylDNA_cys_MeTrfase_AS"/>
</dbReference>
<dbReference type="GO" id="GO:0006281">
    <property type="term" value="P:DNA repair"/>
    <property type="evidence" value="ECO:0007669"/>
    <property type="project" value="InterPro"/>
</dbReference>
<dbReference type="GO" id="GO:0005654">
    <property type="term" value="C:nucleoplasm"/>
    <property type="evidence" value="ECO:0007669"/>
    <property type="project" value="TreeGrafter"/>
</dbReference>
<dbReference type="PANTHER" id="PTHR46460:SF1">
    <property type="entry name" value="METHYLATED-DNA--PROTEIN-CYSTEINE METHYLTRANSFERASE"/>
    <property type="match status" value="1"/>
</dbReference>
<evidence type="ECO:0000256" key="7">
    <source>
        <dbReference type="SAM" id="MobiDB-lite"/>
    </source>
</evidence>
<gene>
    <name evidence="9" type="ORF">AFUS01_LOCUS8323</name>
</gene>